<protein>
    <submittedName>
        <fullName evidence="1">Uncharacterized protein</fullName>
    </submittedName>
</protein>
<accession>A0A369J4W1</accession>
<proteinExistence type="predicted"/>
<comment type="caution">
    <text evidence="1">The sequence shown here is derived from an EMBL/GenBank/DDBJ whole genome shotgun (WGS) entry which is preliminary data.</text>
</comment>
<name>A0A369J4W1_HYPMA</name>
<keyword evidence="2" id="KW-1185">Reference proteome</keyword>
<dbReference type="EMBL" id="LUEZ02000113">
    <property type="protein sequence ID" value="RDB17069.1"/>
    <property type="molecule type" value="Genomic_DNA"/>
</dbReference>
<reference evidence="1" key="1">
    <citation type="submission" date="2018-04" db="EMBL/GenBank/DDBJ databases">
        <title>Whole genome sequencing of Hypsizygus marmoreus.</title>
        <authorList>
            <person name="Choi I.-G."/>
            <person name="Min B."/>
            <person name="Kim J.-G."/>
            <person name="Kim S."/>
            <person name="Oh Y.-L."/>
            <person name="Kong W.-S."/>
            <person name="Park H."/>
            <person name="Jeong J."/>
            <person name="Song E.-S."/>
        </authorList>
    </citation>
    <scope>NUCLEOTIDE SEQUENCE [LARGE SCALE GENOMIC DNA]</scope>
    <source>
        <strain evidence="1">51987-8</strain>
    </source>
</reference>
<gene>
    <name evidence="1" type="ORF">Hypma_001943</name>
</gene>
<dbReference type="AlphaFoldDB" id="A0A369J4W1"/>
<organism evidence="1 2">
    <name type="scientific">Hypsizygus marmoreus</name>
    <name type="common">White beech mushroom</name>
    <name type="synonym">Agaricus marmoreus</name>
    <dbReference type="NCBI Taxonomy" id="39966"/>
    <lineage>
        <taxon>Eukaryota</taxon>
        <taxon>Fungi</taxon>
        <taxon>Dikarya</taxon>
        <taxon>Basidiomycota</taxon>
        <taxon>Agaricomycotina</taxon>
        <taxon>Agaricomycetes</taxon>
        <taxon>Agaricomycetidae</taxon>
        <taxon>Agaricales</taxon>
        <taxon>Tricholomatineae</taxon>
        <taxon>Lyophyllaceae</taxon>
        <taxon>Hypsizygus</taxon>
    </lineage>
</organism>
<evidence type="ECO:0000313" key="1">
    <source>
        <dbReference type="EMBL" id="RDB17069.1"/>
    </source>
</evidence>
<evidence type="ECO:0000313" key="2">
    <source>
        <dbReference type="Proteomes" id="UP000076154"/>
    </source>
</evidence>
<dbReference type="InParanoid" id="A0A369J4W1"/>
<dbReference type="Proteomes" id="UP000076154">
    <property type="component" value="Unassembled WGS sequence"/>
</dbReference>
<sequence>MDPVNHTVDCPSLNWKCGSILLLAYALFVAGNTEDIHAHSQSFFGGDASYAPVSLVLSAKGRSPSRLLPAGQPPCPISL</sequence>